<dbReference type="eggNOG" id="COG4969">
    <property type="taxonomic scope" value="Bacteria"/>
</dbReference>
<dbReference type="Proteomes" id="UP000002588">
    <property type="component" value="Chromosome"/>
</dbReference>
<evidence type="ECO:0000313" key="2">
    <source>
        <dbReference type="Proteomes" id="UP000002588"/>
    </source>
</evidence>
<dbReference type="HOGENOM" id="CLU_149778_0_1_4"/>
<keyword evidence="2" id="KW-1185">Reference proteome</keyword>
<dbReference type="InterPro" id="IPR032314">
    <property type="entry name" value="DUF4845"/>
</dbReference>
<reference evidence="1 2" key="1">
    <citation type="journal article" date="2006" name="Nat. Biotechnol.">
        <title>Complete genome of the mutualistic, N2-fixing grass endophyte Azoarcus sp. strain BH72.</title>
        <authorList>
            <person name="Krause A."/>
            <person name="Ramakumar A."/>
            <person name="Bartels D."/>
            <person name="Battistoni F."/>
            <person name="Bekel T."/>
            <person name="Boch J."/>
            <person name="Boehm M."/>
            <person name="Friedrich F."/>
            <person name="Hurek T."/>
            <person name="Krause L."/>
            <person name="Linke B."/>
            <person name="McHardy A.C."/>
            <person name="Sarkar A."/>
            <person name="Schneiker S."/>
            <person name="Syed A.A."/>
            <person name="Thauer R."/>
            <person name="Vorhoelter F.-J."/>
            <person name="Weidner S."/>
            <person name="Puehler A."/>
            <person name="Reinhold-Hurek B."/>
            <person name="Kaiser O."/>
            <person name="Goesmann A."/>
        </authorList>
    </citation>
    <scope>NUCLEOTIDE SEQUENCE [LARGE SCALE GENOMIC DNA]</scope>
    <source>
        <strain evidence="1 2">BH72</strain>
    </source>
</reference>
<dbReference type="EMBL" id="AM406670">
    <property type="protein sequence ID" value="CAL94258.1"/>
    <property type="molecule type" value="Genomic_DNA"/>
</dbReference>
<proteinExistence type="predicted"/>
<organism evidence="1 2">
    <name type="scientific">Azoarcus sp. (strain BH72)</name>
    <dbReference type="NCBI Taxonomy" id="418699"/>
    <lineage>
        <taxon>Bacteria</taxon>
        <taxon>Pseudomonadati</taxon>
        <taxon>Pseudomonadota</taxon>
        <taxon>Betaproteobacteria</taxon>
        <taxon>Rhodocyclales</taxon>
        <taxon>Zoogloeaceae</taxon>
        <taxon>Azoarcus</taxon>
    </lineage>
</organism>
<sequence>MNRTSQRGISLVGLLIIGAFAVFVLLLGFRSVPAVTEFMAIERIIKVLATEGDNGASPSEMRQGFNKRGEIDNVSSINGADLSIVKEGGKTLIEAEYSRKIPVVANVSLLVDFHASSAD</sequence>
<protein>
    <submittedName>
        <fullName evidence="1">Conserved hypothetical secreted protein</fullName>
    </submittedName>
</protein>
<dbReference type="AlphaFoldDB" id="A1K603"/>
<dbReference type="STRING" id="62928.azo1641"/>
<evidence type="ECO:0000313" key="1">
    <source>
        <dbReference type="EMBL" id="CAL94258.1"/>
    </source>
</evidence>
<dbReference type="KEGG" id="azo:azo1641"/>
<dbReference type="Pfam" id="PF16137">
    <property type="entry name" value="DUF4845"/>
    <property type="match status" value="1"/>
</dbReference>
<dbReference type="KEGG" id="aoa:dqs_1766"/>
<gene>
    <name evidence="1" type="ordered locus">azo1641</name>
</gene>
<dbReference type="OrthoDB" id="9180880at2"/>
<dbReference type="RefSeq" id="WP_011765374.1">
    <property type="nucleotide sequence ID" value="NC_008702.1"/>
</dbReference>
<accession>A1K603</accession>
<name>A1K603_AZOSB</name>